<reference evidence="2" key="1">
    <citation type="submission" date="2021-03" db="EMBL/GenBank/DDBJ databases">
        <authorList>
            <person name="Tran Van P."/>
        </authorList>
    </citation>
    <scope>NUCLEOTIDE SEQUENCE</scope>
</reference>
<evidence type="ECO:0008006" key="4">
    <source>
        <dbReference type="Google" id="ProtNLM"/>
    </source>
</evidence>
<dbReference type="EMBL" id="CAJPIN010027636">
    <property type="protein sequence ID" value="CAG2063607.1"/>
    <property type="molecule type" value="Genomic_DNA"/>
</dbReference>
<organism evidence="2 3">
    <name type="scientific">Timema podura</name>
    <name type="common">Walking stick</name>
    <dbReference type="NCBI Taxonomy" id="61482"/>
    <lineage>
        <taxon>Eukaryota</taxon>
        <taxon>Metazoa</taxon>
        <taxon>Ecdysozoa</taxon>
        <taxon>Arthropoda</taxon>
        <taxon>Hexapoda</taxon>
        <taxon>Insecta</taxon>
        <taxon>Pterygota</taxon>
        <taxon>Neoptera</taxon>
        <taxon>Polyneoptera</taxon>
        <taxon>Phasmatodea</taxon>
        <taxon>Timematodea</taxon>
        <taxon>Timematoidea</taxon>
        <taxon>Timematidae</taxon>
        <taxon>Timema</taxon>
    </lineage>
</organism>
<keyword evidence="1" id="KW-0732">Signal</keyword>
<gene>
    <name evidence="2" type="ORF">TPAB3V08_LOCUS10554</name>
</gene>
<evidence type="ECO:0000313" key="2">
    <source>
        <dbReference type="EMBL" id="CAG2063607.1"/>
    </source>
</evidence>
<feature type="signal peptide" evidence="1">
    <location>
        <begin position="1"/>
        <end position="28"/>
    </location>
</feature>
<evidence type="ECO:0000313" key="3">
    <source>
        <dbReference type="Proteomes" id="UP001153148"/>
    </source>
</evidence>
<proteinExistence type="predicted"/>
<keyword evidence="3" id="KW-1185">Reference proteome</keyword>
<sequence length="104" mass="11675">MVSYSSSRQMRGLCVAFLFCFCQWRGSCTDQEKMAAPHVPTKSQLMYRDDGFGTSAPRITTQSGGVPEFAWRESGKPLWKTTLEKPPSVHLTEIQTLIFPISTV</sequence>
<dbReference type="Proteomes" id="UP001153148">
    <property type="component" value="Unassembled WGS sequence"/>
</dbReference>
<comment type="caution">
    <text evidence="2">The sequence shown here is derived from an EMBL/GenBank/DDBJ whole genome shotgun (WGS) entry which is preliminary data.</text>
</comment>
<protein>
    <recommendedName>
        <fullName evidence="4">Secreted protein</fullName>
    </recommendedName>
</protein>
<name>A0ABN7PBN9_TIMPD</name>
<feature type="chain" id="PRO_5047356140" description="Secreted protein" evidence="1">
    <location>
        <begin position="29"/>
        <end position="104"/>
    </location>
</feature>
<evidence type="ECO:0000256" key="1">
    <source>
        <dbReference type="SAM" id="SignalP"/>
    </source>
</evidence>
<accession>A0ABN7PBN9</accession>